<dbReference type="Pfam" id="PF01345">
    <property type="entry name" value="DUF11"/>
    <property type="match status" value="11"/>
</dbReference>
<evidence type="ECO:0000313" key="7">
    <source>
        <dbReference type="Proteomes" id="UP001165079"/>
    </source>
</evidence>
<feature type="region of interest" description="Disordered" evidence="1">
    <location>
        <begin position="3924"/>
        <end position="3952"/>
    </location>
</feature>
<feature type="transmembrane region" description="Helical" evidence="2">
    <location>
        <begin position="5142"/>
        <end position="5162"/>
    </location>
</feature>
<dbReference type="PANTHER" id="PTHR34819:SF3">
    <property type="entry name" value="CELL SURFACE PROTEIN"/>
    <property type="match status" value="1"/>
</dbReference>
<organism evidence="6 7">
    <name type="scientific">Actinorhabdospora filicis</name>
    <dbReference type="NCBI Taxonomy" id="1785913"/>
    <lineage>
        <taxon>Bacteria</taxon>
        <taxon>Bacillati</taxon>
        <taxon>Actinomycetota</taxon>
        <taxon>Actinomycetes</taxon>
        <taxon>Micromonosporales</taxon>
        <taxon>Micromonosporaceae</taxon>
        <taxon>Actinorhabdospora</taxon>
    </lineage>
</organism>
<feature type="region of interest" description="Disordered" evidence="1">
    <location>
        <begin position="946"/>
        <end position="979"/>
    </location>
</feature>
<feature type="compositionally biased region" description="Low complexity" evidence="1">
    <location>
        <begin position="894"/>
        <end position="911"/>
    </location>
</feature>
<feature type="domain" description="DUF11" evidence="3">
    <location>
        <begin position="1375"/>
        <end position="1494"/>
    </location>
</feature>
<feature type="region of interest" description="Disordered" evidence="1">
    <location>
        <begin position="4700"/>
        <end position="4725"/>
    </location>
</feature>
<feature type="domain" description="DUF11" evidence="3">
    <location>
        <begin position="4730"/>
        <end position="4844"/>
    </location>
</feature>
<feature type="domain" description="DUF11" evidence="3">
    <location>
        <begin position="3955"/>
        <end position="4073"/>
    </location>
</feature>
<feature type="compositionally biased region" description="Low complexity" evidence="1">
    <location>
        <begin position="4438"/>
        <end position="4456"/>
    </location>
</feature>
<feature type="domain" description="GEVED" evidence="4">
    <location>
        <begin position="776"/>
        <end position="853"/>
    </location>
</feature>
<feature type="domain" description="DUF11" evidence="3">
    <location>
        <begin position="4470"/>
        <end position="4588"/>
    </location>
</feature>
<dbReference type="SUPFAM" id="SSF82171">
    <property type="entry name" value="DPP6 N-terminal domain-like"/>
    <property type="match status" value="1"/>
</dbReference>
<evidence type="ECO:0000259" key="5">
    <source>
        <dbReference type="Pfam" id="PF21959"/>
    </source>
</evidence>
<dbReference type="NCBIfam" id="TIGR01451">
    <property type="entry name" value="B_ant_repeat"/>
    <property type="match status" value="7"/>
</dbReference>
<feature type="region of interest" description="Disordered" evidence="1">
    <location>
        <begin position="4188"/>
        <end position="4209"/>
    </location>
</feature>
<evidence type="ECO:0000256" key="2">
    <source>
        <dbReference type="SAM" id="Phobius"/>
    </source>
</evidence>
<dbReference type="InterPro" id="IPR045474">
    <property type="entry name" value="GEVED"/>
</dbReference>
<keyword evidence="2" id="KW-0472">Membrane</keyword>
<feature type="compositionally biased region" description="Polar residues" evidence="1">
    <location>
        <begin position="3715"/>
        <end position="3733"/>
    </location>
</feature>
<dbReference type="InterPro" id="IPR013783">
    <property type="entry name" value="Ig-like_fold"/>
</dbReference>
<feature type="region of interest" description="Disordered" evidence="1">
    <location>
        <begin position="4826"/>
        <end position="4849"/>
    </location>
</feature>
<dbReference type="GO" id="GO:0005975">
    <property type="term" value="P:carbohydrate metabolic process"/>
    <property type="evidence" value="ECO:0007669"/>
    <property type="project" value="UniProtKB-ARBA"/>
</dbReference>
<dbReference type="PANTHER" id="PTHR34819">
    <property type="entry name" value="LARGE CYSTEINE-RICH PERIPLASMIC PROTEIN OMCB"/>
    <property type="match status" value="1"/>
</dbReference>
<evidence type="ECO:0000256" key="1">
    <source>
        <dbReference type="SAM" id="MobiDB-lite"/>
    </source>
</evidence>
<accession>A0A9W6SLQ1</accession>
<feature type="compositionally biased region" description="Polar residues" evidence="1">
    <location>
        <begin position="1520"/>
        <end position="1541"/>
    </location>
</feature>
<feature type="domain" description="DUF11" evidence="3">
    <location>
        <begin position="4340"/>
        <end position="4453"/>
    </location>
</feature>
<protein>
    <recommendedName>
        <fullName evidence="8">DUF11 domain-containing protein</fullName>
    </recommendedName>
</protein>
<feature type="domain" description="GEVED" evidence="4">
    <location>
        <begin position="356"/>
        <end position="431"/>
    </location>
</feature>
<dbReference type="Pfam" id="PF21959">
    <property type="entry name" value="DUF6923"/>
    <property type="match status" value="2"/>
</dbReference>
<keyword evidence="7" id="KW-1185">Reference proteome</keyword>
<feature type="region of interest" description="Disordered" evidence="1">
    <location>
        <begin position="4438"/>
        <end position="4468"/>
    </location>
</feature>
<feature type="domain" description="DUF11" evidence="3">
    <location>
        <begin position="4086"/>
        <end position="4203"/>
    </location>
</feature>
<feature type="compositionally biased region" description="Polar residues" evidence="1">
    <location>
        <begin position="4826"/>
        <end position="4844"/>
    </location>
</feature>
<dbReference type="Pfam" id="PF20009">
    <property type="entry name" value="GEVED"/>
    <property type="match status" value="2"/>
</dbReference>
<dbReference type="Proteomes" id="UP001165079">
    <property type="component" value="Unassembled WGS sequence"/>
</dbReference>
<dbReference type="Gene3D" id="2.60.40.740">
    <property type="match status" value="1"/>
</dbReference>
<sequence>MATPAEPAPSAAPVRLPEAGGCGPFAYTSVGTGPSDLYRFDPVLGTMTKIAGTTWKDGYDAIGYSRATGRVYGAQVGGDKSKNFVEIDPEAGTVKKIPYSGTIAVSDSSYDQGDVSPDGREYYITRTSSGGAFVINLDPSRGAVGLVLRKVEGSGTYDLAYHPNDGFIYTLSSSGVLYRIDPATGKSTTGRTVVSPSNSSFQALVFSSDGYMFAVNSESPQKVYQLDLSSSTAASPIDISKAPLATQSGTIKPGTSVADGGGCLQMDDYGDAPDTYGTSAPTGPEHNSVTGLKLGAGIDQEPNARPSTSGGVTGELDGRGDNFDDGVSSWPALYTDATTYTVDVAVTNTTGKSVTLAGWLDFNGDGTFGTGERATATVAVNASTAKLSWTGLSGLVSGASFARLRLYDTAVADPAPGGGLSGNGEVEDYPVGIRVPLGARCTPTPYVAVGTGPTSLSRFDPMTGTVTALDDTSYTNGYDAIGVSGINGRIYGTTRGADRYTKIVEVNPAGGVTEFPISPALTSNSTSNYDVGAISPDGTKLYVHSNSSVPSFIVNLDPAAGRIGTRLDQFTVKVSGLYDWAFHPVDGYLYAVDSSGYLMRIDPADGTVTKARSALLPKAQYQGAFFDTEGDLYVLDNSSPGKVFQIDLSASKADKLISLDGVSFAQSSAISTTQAVSDAGGCLSVGDFGDAPDSYLTSIASDGPAHDLSAGLRLGAKSDAEPDARRPITDGVAGPLNGLGDNYDDAIATVAALGKDDTSYTASVKVTNTTGKAVTLAGWFDANLDGKFQPGERVLLSVPSAAGEQTVTLTWTVSTLRPSGTTYLRLRLFDDARTDPSPSGVAGFGEVEDYPVTVTSHPRIDLKIATDPLTLAPGASGVLPVRVTNDGPDASDIPATVTLTPPTGTTFGTPPSGCVKNSDGTVTCTIPAADLAKGATKNLAIPITVNSDAPPNSTPLPGGSAVVSSPRDTNPANNTAPITVNTGASTVDVAVKSASAPGPLAPGSATTVTVTATNNGPSNTAGAATVTITLPQNVTQSGALPAGCVLNGDGTVTCTVASGWAAGSDKTFAIPVVIASNAPLNATLTGGKAVIALTGDTVAGNNSRDFTMSTTAKAATDLAVTAATADPATPLTPGSPASVTVTAKNLGPSDSRSASTVTITLPEHVSVNGALPAGCTGTGPVTCTVASGWVSGAEKSFVIPVKVDSDAPLNATLSGGKAVVSGADDTVDTNNEKPFTMSTTAKAATDLSVTAATVSPSGALAPGSTATVTVTGKNLGPSDTRSESTITITLPEHVSVAGALPAGCTGTGPVACKVPAGWVPGADKTFAIPVKIAADAPLDTTLTGGKAVVSGADDTVDTNNEKPFTMSTTAKASTDLAVTAAAADPAGPLAPGSTATVNVTARNLGPSDTHSASTVTITLPANVSVSGALPTGCTGTGPITCTVASPWAAGTDKSFAIPVKIASSAPLDTTLTGGKAVVAGDDDTVGANNEKTFTMSTTSKASTDLAVTAATVDPAGPSAPGSTATVNVTAKNVGPSDSRSESTVTITLPEHVSVAGALPAGCTGTGPVTCKVPAGWVADAEKAFAIPVKIASDAPLNTTLNGGKAVVAGADDTVAGNNEKTFTMSTTGTAATDLAVTAATVTPSGALAPGSPATVNVTASNVGPSTSRSDATVTVTLPEHVSVAGALPAGCTGTGPITCTVAAGWAVGTDKSFAIPVKIASDAPLDTTLNGGKAVVAGADDTVAGNNEKTFTMSTTAKAATDLAVTAATVAPPGAQAPGSTATVTVTASNVGPSDSRSESTITITLPEHVTATGPLPSGCTGTGPVVCKVPAGWTAGGDKTFAIPVAIAPDAPLNTTLNGGKAVVSGADDTVAGNNEKTFTMSTTGTASTDLAVTATAVSPAGPLAPGSTAEVTVTATNVGPSVSRSAATVTITLPEKVSLAGDLPAGCTGTGPITCTVAAGWTVGTYKPFVIPVRIASDAPLDTTLNGGKAVVAGSDDTVADNNSRDFTMSTTAKASTDLAVTAAAVSPTGALAPGSTATVDVTAKNVGPSDSRSESTVTITLPEHVTATGPLPAGCTGTGPVVCTVAAGWVAGAEKTFAIPVTIASDAPLDSTLAGGKAAVAGADDTVDTNNEKPFTMKTTGAASTDLAVTTATVDPAGPSAPGSTATVTITANNVGPSDSRSASTVTITLPQHVTVSGALPVGCTGTGPVVCKVPAGWTAGTDRTFAIPVKIAPDAPLDTTLNGGKAVVKGDDDTVAGNNSRDFTMSTTAKGSTDLAVTAATVEPAGALPPGSTATVTVTASNVGPSDSRSESTVTITLPQDVTATGPLPAGCTGTGPVTCKVPAGWAVGAEKSFTIPVKIASGAALDTTLTGGKAVASGADDTVAANNEKPFTMSTTARASTDLAVTSATVDPSGALAPGSTATVNVTAKNVGPSDSRSESTITITLPEHVSVAGTLPAGCTGAGPVTCTVAAGWVADAEKTFAIPVRIAADAPLDTTLNGGKAVVAGADDTVAGNNEKPFTMSTTAKASTDLAVTAATVDPSGALAPGSPATVNVTAKNVGPSDSRSESTVTITLPEHVTATGPLPSGCSGTGPVVCKVPAGWAVDAQKSFAIPVVIASDAPLDTTLNGGKAVVAGSDDTVDTNNEKPFTMKTTATASTDLAVTAAVVNPAGPLAPGSTAEVTVTANNVGPSTSRSAATVTITLPEHVSVAGALPAGCTGTGPVTCTVAAGWAVGSFKPFVIPVKIASGAPLDTTLNGGKGVVAGADDTVDTNNEKPFTMSTTAKASTDLAVTAATVSPSGALAPGSTATVNVTARNVGPSDSRSESTVTITLPEHVTATGPLPAGCTGTGPVTCKVPAGWGAGEDKSFAIPVRIASDAPLDTTLNGGKAVVSGADDTVDTNNEKPFTMSTTAKASTDLAVTAATVDPAAAQAPGSTATVNVTAKNVGPSDSRSESTVTITLPQHVTATGPLPSGCTGTGPVTCKVPAGWAADGEKTFVIPVKIASDAPLDTTLTGGKAVVSGADDTVDTNNEKPFTMSTTAKASTDLAVTAVAVDPAGPLAPGSAATVTVTATNVGPSDSRSESTVTITLPEHVTATGPLPAGCTGTGPVTCKVPSGWVVGSFKPFVIPVKIASGAPLATTLNGGKAVVSGSDDTVDTNNEKTFTMSTTAKASTDLAVTAATVDPSGALAPGSTATVNVTANNVGPSDSRSESTITITLPEHVSVAGTLPAGCTGTGPVTCKVPAGWVAGEDKSFAIPVKIASAAPLNTTLAGGKAVVSGADDTVDTNNEKPFTMETTGAASTDLAVTAATVDPSGALPPGATATVNVTASNVGPSDSRSESTVTITLPQRVTATGPLPSGCTGTGPVTCKIPAGWAVGTDKTFAIPVKIASDAPLATTLTGGKATVSGADDTVAGNNEKTFTMSTTAKASTDLTVTAATVNPAGALPPGATATVNVTAKNLGPSGTRSESTVTITLPQDVTVEGDLPDGCTGTGPVTCKVPAGWVAGAEKTFAIPVQISSEAPLATTLTGGKATVSGADDTVAGNNEKTFTMKTTGAASTDLAVTAATVSPSGALPPGSTATVTVEATNVGPSDSRSESTITITLPQYVTATGPLPAGCTGTGPVTCKIPAGWAVDEDKSFAIPVQIASNAPLSSTLAGGKAVVTGADDSIDDNNEKTFTMSTTAKASNDLSVTVTGPGTLPPGGSGQVTVTGRNNGPSDTSKPSTITVTIPDGATVGTLPAGCTGTGPVVCTIPAGWTVGTDKTFVIPVTVAADTEPDTTLTGGEAVVANPDDGVDTNNRATYDIPVGPRSADVAITKAPAGNTKVAPGDTFDYEVTVTNNGPSDAVGVQVTDKLPAALTFVSSTPAGCTAAGQDVTCPKIATLAAKGVKVYKLTVRLDPAYTGDGSDVRNVAKVAADSPDPKPDNNTSSPDTGTLPDGGPATPKADLAITKATANDTKVAPGETFDYVLTVTNKGPSVAKDVVVTDELPAELAFVSSSPGGCTVSDRTVTCPKTATLGPLGTVTYTLTVRLDSAYTGDGSEIVNTGKVTASTSDPVTANNTATAGLPGGNTAAAKADLKVTKATADNTKVVPGKEFDYTLTMTNDGPSVARGAQLVDTLPSALTWVSGCAASGKTVTCAKEDALAVGATKTYTIRVRLASGYAGDGTGTDVTNSATVSATTADPQASNNTATAKLPGGGPAKREWDLGIAAEGPATPVTPGGNGTVKVTVTHNGPSDTDTATTVTITLPAKVTPGTLPAGCAGTGPVTCTIPAGFVAGTTKVIELPIIVAADATPNTTITGGKADVAITGDTDASNDSAPFTVPVAGASADVAVTKTPVGKTRVAPGEEFDYEITVTNKGLSDAVNVKVTDRLPAALAWVSGCAATGQDVTCPTVATLAAGDSKKFTVRVRLDAAYTGDGSDIRNVAAAASDTTDPDTSNNTSNPDTGTLPDGGPAPKKIDLATAVTAPTTGVTPGTSTTVTVTITNNGPSNTGATAVHVITLPEKTSVGAPLPAGCTGTGPVTCTVPASLAPGGTKEYVIPLIVAADAPENSTLSGGKDEVKEPLDGVPANNTATFTIPTGTRSADLAITKAPVGKTRVAPGETFEYEVTVTNNGPSDAAGVQVSDTLPDALKYVSSNPAGCTAVNQKVTCPKIAVLAAKGVQVYKLTVRLDAGYAGDGSDIRNVATVAADSADPDTSNNTSGADTGTLPDGGPAPAKADLWITKSLGAPVPRPGEETVYRLEVVNNGPSNAAGVKITDTLQQVWTFVSSPDGCTANGQAVTCAIGTMAAGETAVRTIRVRLDPAYTGSGGLRNTATVSADTADPDTSNNSASHMIQDGSIPIPKTDMSVVKTIGSTKPIAPGETFDYQITATNNGSATSAVNVVISDPLPAMLSFVSSSPAGCTAKGRLVTCPKVAKVAPGEKITYTLTVRLDPAYTGNGSDIKNTAKVTADNVDPDDSNNQSTVDGLPDDQILPASADVAISVVEPAGRVIPGAADKLLVTLRNLGPSTVRGEIPVEIVMPANVTAGSGLPATCTASDRGRVVRCRVGDGLAPESARIEAATAFTIPITVASSAPANAILPGGTAVHTRSGDPVLENNSTTWVVRTGDRRPTPPPPSPTADPIPVTGSRLWPIAGWGLGLLLIGAFFALYTRSRRDKENR</sequence>
<evidence type="ECO:0008006" key="8">
    <source>
        <dbReference type="Google" id="ProtNLM"/>
    </source>
</evidence>
<feature type="domain" description="DUF6923" evidence="5">
    <location>
        <begin position="34"/>
        <end position="237"/>
    </location>
</feature>
<feature type="domain" description="DUF11" evidence="3">
    <location>
        <begin position="869"/>
        <end position="980"/>
    </location>
</feature>
<evidence type="ECO:0000259" key="4">
    <source>
        <dbReference type="Pfam" id="PF20009"/>
    </source>
</evidence>
<feature type="domain" description="DUF11" evidence="3">
    <location>
        <begin position="2278"/>
        <end position="2396"/>
    </location>
</feature>
<keyword evidence="2" id="KW-0812">Transmembrane</keyword>
<proteinExistence type="predicted"/>
<dbReference type="EMBL" id="BSTX01000002">
    <property type="protein sequence ID" value="GLZ78054.1"/>
    <property type="molecule type" value="Genomic_DNA"/>
</dbReference>
<dbReference type="InterPro" id="IPR047589">
    <property type="entry name" value="DUF11_rpt"/>
</dbReference>
<evidence type="ECO:0000259" key="3">
    <source>
        <dbReference type="Pfam" id="PF01345"/>
    </source>
</evidence>
<keyword evidence="2" id="KW-1133">Transmembrane helix</keyword>
<comment type="caution">
    <text evidence="6">The sequence shown here is derived from an EMBL/GenBank/DDBJ whole genome shotgun (WGS) entry which is preliminary data.</text>
</comment>
<feature type="domain" description="DUF6923" evidence="5">
    <location>
        <begin position="453"/>
        <end position="654"/>
    </location>
</feature>
<evidence type="ECO:0000313" key="6">
    <source>
        <dbReference type="EMBL" id="GLZ78054.1"/>
    </source>
</evidence>
<feature type="region of interest" description="Disordered" evidence="1">
    <location>
        <begin position="5116"/>
        <end position="5135"/>
    </location>
</feature>
<dbReference type="InterPro" id="IPR001434">
    <property type="entry name" value="OmcB-like_DUF11"/>
</dbReference>
<feature type="compositionally biased region" description="Polar residues" evidence="1">
    <location>
        <begin position="4705"/>
        <end position="4715"/>
    </location>
</feature>
<feature type="region of interest" description="Disordered" evidence="1">
    <location>
        <begin position="887"/>
        <end position="911"/>
    </location>
</feature>
<reference evidence="6" key="1">
    <citation type="submission" date="2023-03" db="EMBL/GenBank/DDBJ databases">
        <title>Actinorhabdospora filicis NBRC 111898.</title>
        <authorList>
            <person name="Ichikawa N."/>
            <person name="Sato H."/>
            <person name="Tonouchi N."/>
        </authorList>
    </citation>
    <scope>NUCLEOTIDE SEQUENCE</scope>
    <source>
        <strain evidence="6">NBRC 111898</strain>
    </source>
</reference>
<dbReference type="InterPro" id="IPR051172">
    <property type="entry name" value="Chlamydia_OmcB"/>
</dbReference>
<feature type="region of interest" description="Disordered" evidence="1">
    <location>
        <begin position="297"/>
        <end position="318"/>
    </location>
</feature>
<dbReference type="Gene3D" id="2.60.40.10">
    <property type="entry name" value="Immunoglobulins"/>
    <property type="match status" value="7"/>
</dbReference>
<dbReference type="InterPro" id="IPR054215">
    <property type="entry name" value="DUF6923"/>
</dbReference>
<feature type="compositionally biased region" description="Polar residues" evidence="1">
    <location>
        <begin position="962"/>
        <end position="979"/>
    </location>
</feature>
<gene>
    <name evidence="6" type="ORF">Afil01_28610</name>
</gene>
<feature type="domain" description="DUF11" evidence="3">
    <location>
        <begin position="4596"/>
        <end position="4714"/>
    </location>
</feature>
<name>A0A9W6SLQ1_9ACTN</name>
<feature type="region of interest" description="Disordered" evidence="1">
    <location>
        <begin position="3703"/>
        <end position="3733"/>
    </location>
</feature>
<feature type="region of interest" description="Disordered" evidence="1">
    <location>
        <begin position="1512"/>
        <end position="1541"/>
    </location>
</feature>
<feature type="domain" description="DUF11" evidence="3">
    <location>
        <begin position="3821"/>
        <end position="3938"/>
    </location>
</feature>
<feature type="compositionally biased region" description="Pro residues" evidence="1">
    <location>
        <begin position="5124"/>
        <end position="5133"/>
    </location>
</feature>
<feature type="domain" description="DUF11" evidence="3">
    <location>
        <begin position="4857"/>
        <end position="4976"/>
    </location>
</feature>